<dbReference type="AlphaFoldDB" id="A0A418V4R0"/>
<keyword evidence="2" id="KW-0808">Transferase</keyword>
<comment type="caution">
    <text evidence="2">The sequence shown here is derived from an EMBL/GenBank/DDBJ whole genome shotgun (WGS) entry which is preliminary data.</text>
</comment>
<dbReference type="EMBL" id="QYUJ01000014">
    <property type="protein sequence ID" value="RJF71079.1"/>
    <property type="molecule type" value="Genomic_DNA"/>
</dbReference>
<gene>
    <name evidence="2" type="ORF">D3875_05260</name>
</gene>
<organism evidence="2 3">
    <name type="scientific">Deinococcus cavernae</name>
    <dbReference type="NCBI Taxonomy" id="2320857"/>
    <lineage>
        <taxon>Bacteria</taxon>
        <taxon>Thermotogati</taxon>
        <taxon>Deinococcota</taxon>
        <taxon>Deinococci</taxon>
        <taxon>Deinococcales</taxon>
        <taxon>Deinococcaceae</taxon>
        <taxon>Deinococcus</taxon>
    </lineage>
</organism>
<proteinExistence type="predicted"/>
<feature type="domain" description="Aminoglycoside phosphotransferase" evidence="1">
    <location>
        <begin position="40"/>
        <end position="247"/>
    </location>
</feature>
<sequence length="298" mass="32373">MTYNAPLMTNPTAVDQTFAATLLEGRVRFLARGATCTVFTNGARVVRLSDPDPAKASRFRVDAQVRRKLHALGVPTPLTEDMGVLPDGRAYSIEALIRGDDLPPTPEGVRQLSRAIKALHTLECCGFGLLEDRADSLCGSGRTPAEGVLSRLHQPWPFAEGPLAAQPLVWAAPDLQQALAALEDELLSLAELPTCVCHTDLHLNQWLWRRGELAALLDFGDASVGPVAWDWASLAYFHGWPQATELAGAPLGREVALFGLLLAFHRASRAARDNHPQRTDEAAAFARSCLERLEDSPC</sequence>
<reference evidence="2 3" key="1">
    <citation type="submission" date="2018-09" db="EMBL/GenBank/DDBJ databases">
        <authorList>
            <person name="Zhu H."/>
        </authorList>
    </citation>
    <scope>NUCLEOTIDE SEQUENCE [LARGE SCALE GENOMIC DNA]</scope>
    <source>
        <strain evidence="2 3">K2S05-167</strain>
    </source>
</reference>
<dbReference type="SUPFAM" id="SSF56112">
    <property type="entry name" value="Protein kinase-like (PK-like)"/>
    <property type="match status" value="1"/>
</dbReference>
<dbReference type="InterPro" id="IPR002575">
    <property type="entry name" value="Aminoglycoside_PTrfase"/>
</dbReference>
<dbReference type="Gene3D" id="3.90.1200.10">
    <property type="match status" value="1"/>
</dbReference>
<evidence type="ECO:0000313" key="2">
    <source>
        <dbReference type="EMBL" id="RJF71079.1"/>
    </source>
</evidence>
<dbReference type="PANTHER" id="PTHR21310">
    <property type="entry name" value="AMINOGLYCOSIDE PHOSPHOTRANSFERASE-RELATED-RELATED"/>
    <property type="match status" value="1"/>
</dbReference>
<keyword evidence="3" id="KW-1185">Reference proteome</keyword>
<dbReference type="InterPro" id="IPR011009">
    <property type="entry name" value="Kinase-like_dom_sf"/>
</dbReference>
<dbReference type="InterPro" id="IPR051678">
    <property type="entry name" value="AGP_Transferase"/>
</dbReference>
<dbReference type="Proteomes" id="UP000286287">
    <property type="component" value="Unassembled WGS sequence"/>
</dbReference>
<accession>A0A418V4R0</accession>
<dbReference type="GO" id="GO:0016740">
    <property type="term" value="F:transferase activity"/>
    <property type="evidence" value="ECO:0007669"/>
    <property type="project" value="UniProtKB-KW"/>
</dbReference>
<protein>
    <submittedName>
        <fullName evidence="2">Aminoglycoside phosphotransferase family protein</fullName>
    </submittedName>
</protein>
<evidence type="ECO:0000313" key="3">
    <source>
        <dbReference type="Proteomes" id="UP000286287"/>
    </source>
</evidence>
<evidence type="ECO:0000259" key="1">
    <source>
        <dbReference type="Pfam" id="PF01636"/>
    </source>
</evidence>
<dbReference type="Pfam" id="PF01636">
    <property type="entry name" value="APH"/>
    <property type="match status" value="1"/>
</dbReference>
<name>A0A418V4R0_9DEIO</name>